<dbReference type="KEGG" id="psoj:PHYSODRAFT_565645"/>
<dbReference type="STRING" id="1094619.G5AB20"/>
<dbReference type="SUPFAM" id="SSF53474">
    <property type="entry name" value="alpha/beta-Hydrolases"/>
    <property type="match status" value="1"/>
</dbReference>
<evidence type="ECO:0000259" key="2">
    <source>
        <dbReference type="Pfam" id="PF20434"/>
    </source>
</evidence>
<organism evidence="3 4">
    <name type="scientific">Phytophthora sojae (strain P6497)</name>
    <name type="common">Soybean stem and root rot agent</name>
    <name type="synonym">Phytophthora megasperma f. sp. glycines</name>
    <dbReference type="NCBI Taxonomy" id="1094619"/>
    <lineage>
        <taxon>Eukaryota</taxon>
        <taxon>Sar</taxon>
        <taxon>Stramenopiles</taxon>
        <taxon>Oomycota</taxon>
        <taxon>Peronosporomycetes</taxon>
        <taxon>Peronosporales</taxon>
        <taxon>Peronosporaceae</taxon>
        <taxon>Phytophthora</taxon>
    </lineage>
</organism>
<keyword evidence="4" id="KW-1185">Reference proteome</keyword>
<gene>
    <name evidence="3" type="ORF">PHYSODRAFT_565645</name>
</gene>
<dbReference type="OMA" id="STYCLLA"/>
<evidence type="ECO:0000313" key="3">
    <source>
        <dbReference type="EMBL" id="EGZ07799.1"/>
    </source>
</evidence>
<accession>G5AB20</accession>
<dbReference type="Pfam" id="PF20434">
    <property type="entry name" value="BD-FAE"/>
    <property type="match status" value="1"/>
</dbReference>
<name>G5AB20_PHYSP</name>
<protein>
    <recommendedName>
        <fullName evidence="2">BD-FAE-like domain-containing protein</fullName>
    </recommendedName>
</protein>
<proteinExistence type="predicted"/>
<dbReference type="RefSeq" id="XP_009537365.1">
    <property type="nucleotide sequence ID" value="XM_009539070.1"/>
</dbReference>
<dbReference type="EMBL" id="JH159162">
    <property type="protein sequence ID" value="EGZ07799.1"/>
    <property type="molecule type" value="Genomic_DNA"/>
</dbReference>
<reference evidence="3 4" key="1">
    <citation type="journal article" date="2006" name="Science">
        <title>Phytophthora genome sequences uncover evolutionary origins and mechanisms of pathogenesis.</title>
        <authorList>
            <person name="Tyler B.M."/>
            <person name="Tripathy S."/>
            <person name="Zhang X."/>
            <person name="Dehal P."/>
            <person name="Jiang R.H."/>
            <person name="Aerts A."/>
            <person name="Arredondo F.D."/>
            <person name="Baxter L."/>
            <person name="Bensasson D."/>
            <person name="Beynon J.L."/>
            <person name="Chapman J."/>
            <person name="Damasceno C.M."/>
            <person name="Dorrance A.E."/>
            <person name="Dou D."/>
            <person name="Dickerman A.W."/>
            <person name="Dubchak I.L."/>
            <person name="Garbelotto M."/>
            <person name="Gijzen M."/>
            <person name="Gordon S.G."/>
            <person name="Govers F."/>
            <person name="Grunwald N.J."/>
            <person name="Huang W."/>
            <person name="Ivors K.L."/>
            <person name="Jones R.W."/>
            <person name="Kamoun S."/>
            <person name="Krampis K."/>
            <person name="Lamour K.H."/>
            <person name="Lee M.K."/>
            <person name="McDonald W.H."/>
            <person name="Medina M."/>
            <person name="Meijer H.J."/>
            <person name="Nordberg E.K."/>
            <person name="Maclean D.J."/>
            <person name="Ospina-Giraldo M.D."/>
            <person name="Morris P.F."/>
            <person name="Phuntumart V."/>
            <person name="Putnam N.H."/>
            <person name="Rash S."/>
            <person name="Rose J.K."/>
            <person name="Sakihama Y."/>
            <person name="Salamov A.A."/>
            <person name="Savidor A."/>
            <person name="Scheuring C.F."/>
            <person name="Smith B.M."/>
            <person name="Sobral B.W."/>
            <person name="Terry A."/>
            <person name="Torto-Alalibo T.A."/>
            <person name="Win J."/>
            <person name="Xu Z."/>
            <person name="Zhang H."/>
            <person name="Grigoriev I.V."/>
            <person name="Rokhsar D.S."/>
            <person name="Boore J.L."/>
        </authorList>
    </citation>
    <scope>NUCLEOTIDE SEQUENCE [LARGE SCALE GENOMIC DNA]</scope>
    <source>
        <strain evidence="3 4">P6497</strain>
    </source>
</reference>
<dbReference type="Proteomes" id="UP000002640">
    <property type="component" value="Unassembled WGS sequence"/>
</dbReference>
<dbReference type="AlphaFoldDB" id="G5AB20"/>
<dbReference type="InterPro" id="IPR050300">
    <property type="entry name" value="GDXG_lipolytic_enzyme"/>
</dbReference>
<dbReference type="GO" id="GO:0016787">
    <property type="term" value="F:hydrolase activity"/>
    <property type="evidence" value="ECO:0007669"/>
    <property type="project" value="UniProtKB-KW"/>
</dbReference>
<dbReference type="PANTHER" id="PTHR48081">
    <property type="entry name" value="AB HYDROLASE SUPERFAMILY PROTEIN C4A8.06C"/>
    <property type="match status" value="1"/>
</dbReference>
<dbReference type="PANTHER" id="PTHR48081:SF33">
    <property type="entry name" value="KYNURENINE FORMAMIDASE"/>
    <property type="match status" value="1"/>
</dbReference>
<dbReference type="GeneID" id="20663904"/>
<evidence type="ECO:0000256" key="1">
    <source>
        <dbReference type="ARBA" id="ARBA00022801"/>
    </source>
</evidence>
<dbReference type="InterPro" id="IPR049492">
    <property type="entry name" value="BD-FAE-like_dom"/>
</dbReference>
<dbReference type="InParanoid" id="G5AB20"/>
<feature type="domain" description="BD-FAE-like" evidence="2">
    <location>
        <begin position="119"/>
        <end position="312"/>
    </location>
</feature>
<dbReference type="Gene3D" id="3.40.50.1820">
    <property type="entry name" value="alpha/beta hydrolase"/>
    <property type="match status" value="1"/>
</dbReference>
<dbReference type="SMR" id="G5AB20"/>
<evidence type="ECO:0000313" key="4">
    <source>
        <dbReference type="Proteomes" id="UP000002640"/>
    </source>
</evidence>
<dbReference type="InterPro" id="IPR029058">
    <property type="entry name" value="AB_hydrolase_fold"/>
</dbReference>
<sequence length="376" mass="41482">MAELQPLDPAPRLHPRRVALVVALLAYLRNTGLNLRQQHALLKQSDPCLPWPQHVQAALKYTSVGQLIASSEYLLCLVKPQLAARIGRLLLRKPRDCRVNCRYGPHERHTLDVYGVHEQQQQQAPAKPVLVFMHGGAWSFGHKWQYALVGEYLATQGFLVAVINYRTFPSGSVVDMMQDVENAVFWVAENCEALGGDRSKLFLSGHSSGGHVAALALEIANYVRGFVGLSAPYDISEHYVFESERVVGPFNGVHEISSMKPAMLGMGNFKKHSPTALVAEARDIAFSLPPFYLLHGEDDTVVPTTSSKKLAFHLNEAGQAATYYEVSNCTHEDMVFAAMGDSVDCRTDVVKLLQRIMMTPTGIEDAGHSSTLTSKL</sequence>
<keyword evidence="1" id="KW-0378">Hydrolase</keyword>